<dbReference type="GO" id="GO:0016020">
    <property type="term" value="C:membrane"/>
    <property type="evidence" value="ECO:0007669"/>
    <property type="project" value="UniProtKB-SubCell"/>
</dbReference>
<dbReference type="Gene3D" id="1.20.1250.20">
    <property type="entry name" value="MFS general substrate transporter like domains"/>
    <property type="match status" value="1"/>
</dbReference>
<reference evidence="7" key="1">
    <citation type="submission" date="2019-04" db="EMBL/GenBank/DDBJ databases">
        <title>Draft genome sequence of Pseudonocardiaceae bacterium SL3-2-4.</title>
        <authorList>
            <person name="Ningsih F."/>
            <person name="Yokota A."/>
            <person name="Sakai Y."/>
            <person name="Nanatani K."/>
            <person name="Yabe S."/>
            <person name="Oetari A."/>
            <person name="Sjamsuridzal W."/>
        </authorList>
    </citation>
    <scope>NUCLEOTIDE SEQUENCE [LARGE SCALE GENOMIC DNA]</scope>
    <source>
        <strain evidence="7">SL3-2-4</strain>
    </source>
</reference>
<dbReference type="OrthoDB" id="6899210at2"/>
<evidence type="ECO:0000256" key="4">
    <source>
        <dbReference type="ARBA" id="ARBA00023136"/>
    </source>
</evidence>
<comment type="caution">
    <text evidence="6">The sequence shown here is derived from an EMBL/GenBank/DDBJ whole genome shotgun (WGS) entry which is preliminary data.</text>
</comment>
<feature type="transmembrane region" description="Helical" evidence="5">
    <location>
        <begin position="255"/>
        <end position="276"/>
    </location>
</feature>
<dbReference type="EMBL" id="BJFL01000028">
    <property type="protein sequence ID" value="GDY32745.1"/>
    <property type="molecule type" value="Genomic_DNA"/>
</dbReference>
<keyword evidence="2 5" id="KW-0812">Transmembrane</keyword>
<dbReference type="InterPro" id="IPR011701">
    <property type="entry name" value="MFS"/>
</dbReference>
<feature type="transmembrane region" description="Helical" evidence="5">
    <location>
        <begin position="220"/>
        <end position="243"/>
    </location>
</feature>
<dbReference type="PANTHER" id="PTHR10924">
    <property type="entry name" value="MAJOR FACILITATOR SUPERFAMILY PROTEIN-RELATED"/>
    <property type="match status" value="1"/>
</dbReference>
<evidence type="ECO:0000256" key="1">
    <source>
        <dbReference type="ARBA" id="ARBA00004141"/>
    </source>
</evidence>
<feature type="transmembrane region" description="Helical" evidence="5">
    <location>
        <begin position="369"/>
        <end position="385"/>
    </location>
</feature>
<accession>A0A4D4J7H0</accession>
<keyword evidence="3 5" id="KW-1133">Transmembrane helix</keyword>
<dbReference type="PANTHER" id="PTHR10924:SF6">
    <property type="entry name" value="SOLUTE CARRIER FAMILY 49 MEMBER A3"/>
    <property type="match status" value="1"/>
</dbReference>
<feature type="transmembrane region" description="Helical" evidence="5">
    <location>
        <begin position="308"/>
        <end position="327"/>
    </location>
</feature>
<dbReference type="Pfam" id="PF07690">
    <property type="entry name" value="MFS_1"/>
    <property type="match status" value="1"/>
</dbReference>
<sequence length="405" mass="40309">MVTSAGSRWAVVLGYGALCGATQLLWLALAPVTTAAAAHYRVSDAAVGWLAQVFPLVYVGLALPVGAVLDRWPRGGLAVGALLTALAGAIRLAGDGYPVVLASAVVGAVAQPVVLNAVNQVVGGYLVARHRPAGIALCSAGTFLGMIVALGLGAALPAPAQVHTLAALGAAVALLSGAGTVLLVARPAPFRPASPGAPGTAGASWGSSLRETWAQPRIRLLSAIVFVGFGVFIALTTWLQVLLAPAGVDGGGSGLLLLTMILVGIAGAVALPPLVARKGRQSGTLQAAGTVTAAGCVLLAVHPGLATGFLALAPIGAALLPALPIVLELTERVDRRFAATAAALIWTAGNAGGLLIALAAQFLLDRPRVVFLVLAAVILGAVPLARRIGRVPSPVAEVPGGYHPA</sequence>
<evidence type="ECO:0000313" key="6">
    <source>
        <dbReference type="EMBL" id="GDY32745.1"/>
    </source>
</evidence>
<gene>
    <name evidence="6" type="ORF">GTS_43780</name>
</gene>
<evidence type="ECO:0000256" key="2">
    <source>
        <dbReference type="ARBA" id="ARBA00022692"/>
    </source>
</evidence>
<feature type="transmembrane region" description="Helical" evidence="5">
    <location>
        <begin position="134"/>
        <end position="156"/>
    </location>
</feature>
<keyword evidence="4 5" id="KW-0472">Membrane</keyword>
<dbReference type="Proteomes" id="UP000298860">
    <property type="component" value="Unassembled WGS sequence"/>
</dbReference>
<name>A0A4D4J7H0_9PSEU</name>
<organism evidence="6 7">
    <name type="scientific">Gandjariella thermophila</name>
    <dbReference type="NCBI Taxonomy" id="1931992"/>
    <lineage>
        <taxon>Bacteria</taxon>
        <taxon>Bacillati</taxon>
        <taxon>Actinomycetota</taxon>
        <taxon>Actinomycetes</taxon>
        <taxon>Pseudonocardiales</taxon>
        <taxon>Pseudonocardiaceae</taxon>
        <taxon>Gandjariella</taxon>
    </lineage>
</organism>
<dbReference type="InterPro" id="IPR049680">
    <property type="entry name" value="FLVCR1-2_SLC49-like"/>
</dbReference>
<dbReference type="InterPro" id="IPR036259">
    <property type="entry name" value="MFS_trans_sf"/>
</dbReference>
<keyword evidence="7" id="KW-1185">Reference proteome</keyword>
<feature type="transmembrane region" description="Helical" evidence="5">
    <location>
        <begin position="100"/>
        <end position="122"/>
    </location>
</feature>
<feature type="transmembrane region" description="Helical" evidence="5">
    <location>
        <begin position="47"/>
        <end position="69"/>
    </location>
</feature>
<comment type="subcellular location">
    <subcellularLocation>
        <location evidence="1">Membrane</location>
        <topology evidence="1">Multi-pass membrane protein</topology>
    </subcellularLocation>
</comment>
<feature type="transmembrane region" description="Helical" evidence="5">
    <location>
        <begin position="283"/>
        <end position="302"/>
    </location>
</feature>
<dbReference type="RefSeq" id="WP_137815745.1">
    <property type="nucleotide sequence ID" value="NZ_BJFL01000028.1"/>
</dbReference>
<feature type="transmembrane region" description="Helical" evidence="5">
    <location>
        <begin position="76"/>
        <end position="94"/>
    </location>
</feature>
<evidence type="ECO:0000256" key="5">
    <source>
        <dbReference type="SAM" id="Phobius"/>
    </source>
</evidence>
<dbReference type="AlphaFoldDB" id="A0A4D4J7H0"/>
<protein>
    <recommendedName>
        <fullName evidence="8">MFS transporter</fullName>
    </recommendedName>
</protein>
<proteinExistence type="predicted"/>
<evidence type="ECO:0008006" key="8">
    <source>
        <dbReference type="Google" id="ProtNLM"/>
    </source>
</evidence>
<evidence type="ECO:0000313" key="7">
    <source>
        <dbReference type="Proteomes" id="UP000298860"/>
    </source>
</evidence>
<feature type="transmembrane region" description="Helical" evidence="5">
    <location>
        <begin position="162"/>
        <end position="185"/>
    </location>
</feature>
<evidence type="ECO:0000256" key="3">
    <source>
        <dbReference type="ARBA" id="ARBA00022989"/>
    </source>
</evidence>
<feature type="transmembrane region" description="Helical" evidence="5">
    <location>
        <begin position="339"/>
        <end position="363"/>
    </location>
</feature>
<dbReference type="GO" id="GO:0022857">
    <property type="term" value="F:transmembrane transporter activity"/>
    <property type="evidence" value="ECO:0007669"/>
    <property type="project" value="InterPro"/>
</dbReference>
<dbReference type="SUPFAM" id="SSF103473">
    <property type="entry name" value="MFS general substrate transporter"/>
    <property type="match status" value="1"/>
</dbReference>